<dbReference type="RefSeq" id="XP_004353894.1">
    <property type="nucleotide sequence ID" value="XM_004353842.1"/>
</dbReference>
<organism evidence="1 2">
    <name type="scientific">Cavenderia fasciculata</name>
    <name type="common">Slime mold</name>
    <name type="synonym">Dictyostelium fasciculatum</name>
    <dbReference type="NCBI Taxonomy" id="261658"/>
    <lineage>
        <taxon>Eukaryota</taxon>
        <taxon>Amoebozoa</taxon>
        <taxon>Evosea</taxon>
        <taxon>Eumycetozoa</taxon>
        <taxon>Dictyostelia</taxon>
        <taxon>Acytosteliales</taxon>
        <taxon>Cavenderiaceae</taxon>
        <taxon>Cavenderia</taxon>
    </lineage>
</organism>
<accession>F4QCW1</accession>
<dbReference type="EMBL" id="GL883029">
    <property type="protein sequence ID" value="EGG14485.1"/>
    <property type="molecule type" value="Genomic_DNA"/>
</dbReference>
<protein>
    <submittedName>
        <fullName evidence="1">Uncharacterized protein</fullName>
    </submittedName>
</protein>
<reference evidence="2" key="1">
    <citation type="journal article" date="2011" name="Genome Res.">
        <title>Phylogeny-wide analysis of social amoeba genomes highlights ancient origins for complex intercellular communication.</title>
        <authorList>
            <person name="Heidel A.J."/>
            <person name="Lawal H.M."/>
            <person name="Felder M."/>
            <person name="Schilde C."/>
            <person name="Helps N.R."/>
            <person name="Tunggal B."/>
            <person name="Rivero F."/>
            <person name="John U."/>
            <person name="Schleicher M."/>
            <person name="Eichinger L."/>
            <person name="Platzer M."/>
            <person name="Noegel A.A."/>
            <person name="Schaap P."/>
            <person name="Gloeckner G."/>
        </authorList>
    </citation>
    <scope>NUCLEOTIDE SEQUENCE [LARGE SCALE GENOMIC DNA]</scope>
    <source>
        <strain evidence="2">SH3</strain>
    </source>
</reference>
<dbReference type="Pfam" id="PF18752">
    <property type="entry name" value="DAAD"/>
    <property type="match status" value="1"/>
</dbReference>
<keyword evidence="2" id="KW-1185">Reference proteome</keyword>
<name>F4QCW1_CACFS</name>
<gene>
    <name evidence="1" type="ORF">DFA_12259</name>
</gene>
<dbReference type="GeneID" id="14866425"/>
<evidence type="ECO:0000313" key="1">
    <source>
        <dbReference type="EMBL" id="EGG14485.1"/>
    </source>
</evidence>
<dbReference type="KEGG" id="dfa:DFA_12259"/>
<proteinExistence type="predicted"/>
<dbReference type="Proteomes" id="UP000007797">
    <property type="component" value="Unassembled WGS sequence"/>
</dbReference>
<dbReference type="AlphaFoldDB" id="F4QCW1"/>
<evidence type="ECO:0000313" key="2">
    <source>
        <dbReference type="Proteomes" id="UP000007797"/>
    </source>
</evidence>
<sequence>MMSERERREEMGLYFKQRLINIINTFDSNQDVRDGILPYIWVHSEGQKEFSHGQYAFAIYGKLGGLDVLKGVDLKNKDPKTSFTVCDAGNSRYFEKVHTLDKNNFNIERLPDTKATTAAPTIALQTMSELFKSPFHSESMIIKSLFYFTHPAHPVPALSPQPIRIASDRVRANNINGPKVEPYPTPEPDSGDSVTNLLYPTDPTTQRLYVLFSRQWDLDYCHYFNVRQLADTPGIQVVSAATNRDKIIQVGFQSLLLIELLRMSTIDLSQPDGSKKQETFIFPTTSASLDDNWKYLIDQAFDYFSVNFVQNFRSYENWKEFLDSKGYPKQIHQIVKGHFLWSQKIQKLYRGSRKLMDFQFTMIPIDPPFNIPKPTCKPGTTIKEFPYEFKAKWIKVLIESPGSVATTMTMTPIQQTQFVTDISNDFSTKFESFYSNSEKKVPVLCATKPF</sequence>
<dbReference type="OrthoDB" id="24400at2759"/>
<dbReference type="InterPro" id="IPR041061">
    <property type="entry name" value="DAAD"/>
</dbReference>